<keyword evidence="7 9" id="KW-0472">Membrane</keyword>
<evidence type="ECO:0000256" key="4">
    <source>
        <dbReference type="ARBA" id="ARBA00022597"/>
    </source>
</evidence>
<evidence type="ECO:0000256" key="7">
    <source>
        <dbReference type="ARBA" id="ARBA00023136"/>
    </source>
</evidence>
<dbReference type="PROSITE" id="PS00216">
    <property type="entry name" value="SUGAR_TRANSPORT_1"/>
    <property type="match status" value="1"/>
</dbReference>
<dbReference type="OrthoDB" id="6612291at2759"/>
<dbReference type="CDD" id="cd17356">
    <property type="entry name" value="MFS_HXT"/>
    <property type="match status" value="1"/>
</dbReference>
<keyword evidence="6 9" id="KW-1133">Transmembrane helix</keyword>
<dbReference type="GO" id="GO:0005886">
    <property type="term" value="C:plasma membrane"/>
    <property type="evidence" value="ECO:0007669"/>
    <property type="project" value="TreeGrafter"/>
</dbReference>
<feature type="transmembrane region" description="Helical" evidence="9">
    <location>
        <begin position="260"/>
        <end position="279"/>
    </location>
</feature>
<keyword evidence="10" id="KW-0732">Signal</keyword>
<dbReference type="PRINTS" id="PR00171">
    <property type="entry name" value="SUGRTRNSPORT"/>
</dbReference>
<dbReference type="STRING" id="653667.S9W300"/>
<keyword evidence="4" id="KW-0762">Sugar transport</keyword>
<dbReference type="AlphaFoldDB" id="S9W300"/>
<dbReference type="HOGENOM" id="CLU_001265_30_1_1"/>
<dbReference type="GeneID" id="25035974"/>
<dbReference type="InterPro" id="IPR003663">
    <property type="entry name" value="Sugar/inositol_transpt"/>
</dbReference>
<proteinExistence type="inferred from homology"/>
<dbReference type="InterPro" id="IPR050360">
    <property type="entry name" value="MFS_Sugar_Transporters"/>
</dbReference>
<feature type="domain" description="Major facilitator superfamily (MFS) profile" evidence="11">
    <location>
        <begin position="9"/>
        <end position="449"/>
    </location>
</feature>
<dbReference type="InterPro" id="IPR036259">
    <property type="entry name" value="MFS_trans_sf"/>
</dbReference>
<dbReference type="PANTHER" id="PTHR48022">
    <property type="entry name" value="PLASTIDIC GLUCOSE TRANSPORTER 4"/>
    <property type="match status" value="1"/>
</dbReference>
<dbReference type="EMBL" id="KE546989">
    <property type="protein sequence ID" value="EPY52320.1"/>
    <property type="molecule type" value="Genomic_DNA"/>
</dbReference>
<dbReference type="NCBIfam" id="TIGR00879">
    <property type="entry name" value="SP"/>
    <property type="match status" value="1"/>
</dbReference>
<evidence type="ECO:0000256" key="2">
    <source>
        <dbReference type="ARBA" id="ARBA00010992"/>
    </source>
</evidence>
<feature type="transmembrane region" description="Helical" evidence="9">
    <location>
        <begin position="396"/>
        <end position="414"/>
    </location>
</feature>
<accession>S9W300</accession>
<evidence type="ECO:0000313" key="12">
    <source>
        <dbReference type="EMBL" id="EPY52320.1"/>
    </source>
</evidence>
<feature type="chain" id="PRO_5004572322" evidence="10">
    <location>
        <begin position="22"/>
        <end position="540"/>
    </location>
</feature>
<dbReference type="eggNOG" id="KOG0254">
    <property type="taxonomic scope" value="Eukaryota"/>
</dbReference>
<evidence type="ECO:0000259" key="11">
    <source>
        <dbReference type="PROSITE" id="PS50850"/>
    </source>
</evidence>
<evidence type="ECO:0000256" key="9">
    <source>
        <dbReference type="SAM" id="Phobius"/>
    </source>
</evidence>
<evidence type="ECO:0000313" key="13">
    <source>
        <dbReference type="Proteomes" id="UP000015464"/>
    </source>
</evidence>
<dbReference type="SUPFAM" id="SSF103473">
    <property type="entry name" value="MFS general substrate transporter"/>
    <property type="match status" value="1"/>
</dbReference>
<evidence type="ECO:0000256" key="1">
    <source>
        <dbReference type="ARBA" id="ARBA00004141"/>
    </source>
</evidence>
<protein>
    <submittedName>
        <fullName evidence="12">Hexose transporter Ght5</fullName>
    </submittedName>
</protein>
<keyword evidence="3 8" id="KW-0813">Transport</keyword>
<dbReference type="PROSITE" id="PS50850">
    <property type="entry name" value="MFS"/>
    <property type="match status" value="1"/>
</dbReference>
<dbReference type="InterPro" id="IPR020846">
    <property type="entry name" value="MFS_dom"/>
</dbReference>
<keyword evidence="5 9" id="KW-0812">Transmembrane</keyword>
<evidence type="ECO:0000256" key="6">
    <source>
        <dbReference type="ARBA" id="ARBA00022989"/>
    </source>
</evidence>
<reference evidence="12 13" key="1">
    <citation type="journal article" date="2011" name="Science">
        <title>Comparative functional genomics of the fission yeasts.</title>
        <authorList>
            <person name="Rhind N."/>
            <person name="Chen Z."/>
            <person name="Yassour M."/>
            <person name="Thompson D.A."/>
            <person name="Haas B.J."/>
            <person name="Habib N."/>
            <person name="Wapinski I."/>
            <person name="Roy S."/>
            <person name="Lin M.F."/>
            <person name="Heiman D.I."/>
            <person name="Young S.K."/>
            <person name="Furuya K."/>
            <person name="Guo Y."/>
            <person name="Pidoux A."/>
            <person name="Chen H.M."/>
            <person name="Robbertse B."/>
            <person name="Goldberg J.M."/>
            <person name="Aoki K."/>
            <person name="Bayne E.H."/>
            <person name="Berlin A.M."/>
            <person name="Desjardins C.A."/>
            <person name="Dobbs E."/>
            <person name="Dukaj L."/>
            <person name="Fan L."/>
            <person name="FitzGerald M.G."/>
            <person name="French C."/>
            <person name="Gujja S."/>
            <person name="Hansen K."/>
            <person name="Keifenheim D."/>
            <person name="Levin J.Z."/>
            <person name="Mosher R.A."/>
            <person name="Mueller C.A."/>
            <person name="Pfiffner J."/>
            <person name="Priest M."/>
            <person name="Russ C."/>
            <person name="Smialowska A."/>
            <person name="Swoboda P."/>
            <person name="Sykes S.M."/>
            <person name="Vaughn M."/>
            <person name="Vengrova S."/>
            <person name="Yoder R."/>
            <person name="Zeng Q."/>
            <person name="Allshire R."/>
            <person name="Baulcombe D."/>
            <person name="Birren B.W."/>
            <person name="Brown W."/>
            <person name="Ekwall K."/>
            <person name="Kellis M."/>
            <person name="Leatherwood J."/>
            <person name="Levin H."/>
            <person name="Margalit H."/>
            <person name="Martienssen R."/>
            <person name="Nieduszynski C.A."/>
            <person name="Spatafora J.W."/>
            <person name="Friedman N."/>
            <person name="Dalgaard J.Z."/>
            <person name="Baumann P."/>
            <person name="Niki H."/>
            <person name="Regev A."/>
            <person name="Nusbaum C."/>
        </authorList>
    </citation>
    <scope>NUCLEOTIDE SEQUENCE [LARGE SCALE GENOMIC DNA]</scope>
    <source>
        <strain evidence="13">OY26 / ATCC MYA-4695 / CBS 11777 / NBRC 106824 / NRRL Y48691</strain>
    </source>
</reference>
<feature type="transmembrane region" description="Helical" evidence="9">
    <location>
        <begin position="51"/>
        <end position="71"/>
    </location>
</feature>
<gene>
    <name evidence="12" type="ORF">SPOG_01647</name>
</gene>
<organism evidence="12 13">
    <name type="scientific">Schizosaccharomyces cryophilus (strain OY26 / ATCC MYA-4695 / CBS 11777 / NBRC 106824 / NRRL Y48691)</name>
    <name type="common">Fission yeast</name>
    <dbReference type="NCBI Taxonomy" id="653667"/>
    <lineage>
        <taxon>Eukaryota</taxon>
        <taxon>Fungi</taxon>
        <taxon>Dikarya</taxon>
        <taxon>Ascomycota</taxon>
        <taxon>Taphrinomycotina</taxon>
        <taxon>Schizosaccharomycetes</taxon>
        <taxon>Schizosaccharomycetales</taxon>
        <taxon>Schizosaccharomycetaceae</taxon>
        <taxon>Schizosaccharomyces</taxon>
    </lineage>
</organism>
<feature type="transmembrane region" description="Helical" evidence="9">
    <location>
        <begin position="78"/>
        <end position="95"/>
    </location>
</feature>
<feature type="transmembrane region" description="Helical" evidence="9">
    <location>
        <begin position="171"/>
        <end position="192"/>
    </location>
</feature>
<feature type="transmembrane region" description="Helical" evidence="9">
    <location>
        <begin position="361"/>
        <end position="384"/>
    </location>
</feature>
<evidence type="ECO:0000256" key="8">
    <source>
        <dbReference type="RuleBase" id="RU003346"/>
    </source>
</evidence>
<feature type="transmembrane region" description="Helical" evidence="9">
    <location>
        <begin position="137"/>
        <end position="159"/>
    </location>
</feature>
<dbReference type="Gene3D" id="1.20.1250.20">
    <property type="entry name" value="MFS general substrate transporter like domains"/>
    <property type="match status" value="1"/>
</dbReference>
<evidence type="ECO:0000256" key="3">
    <source>
        <dbReference type="ARBA" id="ARBA00022448"/>
    </source>
</evidence>
<sequence>MAKIILIVMLVFVSMAGWMNGADTGSISGITHMRDFQAKFADRYSSARQSLITGMINVGSFTGCFMSAPLADAAGKRISIFIWCIVYLIGVIVQMTASPSWIQIVIAKVWTGFAVGATSVIAPGYQSEVAPASMRGAIVTTYQLFITAGIFVAACINMGTHKYKHHKSATWRVSMGMNLLWGLITLIGITFLPESPRYLIAVGRDEEAIKVMSKNNDLPPDHESIQAEYHLIKSDCEVELAGGPAKWHEIFGKDIRFRTFLGIAVMSFQQLTGANYYFYYCTQVFKNSGVSSPYAAACILDGVNVFCTAFAMFILEKFGRRMPLIVGGIWQSICFFIYSAVGDKALYREDGSSNEQAGAVLIAFSCFFVASFAVTWAPAAYVIVGESYPVRYRSKCAAIATSGNWGCDFLVSFFTPFITNIIGFKYGYVFAVCNLVGSVIIFLFAHETKGLTLEEVNLVYSSNIKPWMPRPKDFGDYSKDQAEAINKSNTGVHGETFDHIENTSPTDSSSLSKIKELEATYTNEHIEKGGERIEHTTEIH</sequence>
<dbReference type="InterPro" id="IPR005829">
    <property type="entry name" value="Sugar_transporter_CS"/>
</dbReference>
<feature type="signal peptide" evidence="10">
    <location>
        <begin position="1"/>
        <end position="21"/>
    </location>
</feature>
<feature type="transmembrane region" description="Helical" evidence="9">
    <location>
        <begin position="322"/>
        <end position="341"/>
    </location>
</feature>
<dbReference type="PANTHER" id="PTHR48022:SF75">
    <property type="entry name" value="GALACTOSE TRANSPORTER-RELATED"/>
    <property type="match status" value="1"/>
</dbReference>
<comment type="similarity">
    <text evidence="2 8">Belongs to the major facilitator superfamily. Sugar transporter (TC 2.A.1.1) family.</text>
</comment>
<dbReference type="RefSeq" id="XP_013022205.1">
    <property type="nucleotide sequence ID" value="XM_013166751.1"/>
</dbReference>
<keyword evidence="13" id="KW-1185">Reference proteome</keyword>
<evidence type="ECO:0000256" key="10">
    <source>
        <dbReference type="SAM" id="SignalP"/>
    </source>
</evidence>
<name>S9W300_SCHCR</name>
<dbReference type="InterPro" id="IPR005828">
    <property type="entry name" value="MFS_sugar_transport-like"/>
</dbReference>
<dbReference type="FunFam" id="1.20.1250.20:FF:000044">
    <property type="entry name" value="Hexose transporter Hxt3p"/>
    <property type="match status" value="1"/>
</dbReference>
<dbReference type="Proteomes" id="UP000015464">
    <property type="component" value="Unassembled WGS sequence"/>
</dbReference>
<feature type="transmembrane region" description="Helical" evidence="9">
    <location>
        <begin position="294"/>
        <end position="315"/>
    </location>
</feature>
<dbReference type="Pfam" id="PF00083">
    <property type="entry name" value="Sugar_tr"/>
    <property type="match status" value="1"/>
</dbReference>
<dbReference type="OMA" id="YCISIGA"/>
<evidence type="ECO:0000256" key="5">
    <source>
        <dbReference type="ARBA" id="ARBA00022692"/>
    </source>
</evidence>
<feature type="transmembrane region" description="Helical" evidence="9">
    <location>
        <begin position="426"/>
        <end position="445"/>
    </location>
</feature>
<dbReference type="GO" id="GO:0005351">
    <property type="term" value="F:carbohydrate:proton symporter activity"/>
    <property type="evidence" value="ECO:0007669"/>
    <property type="project" value="TreeGrafter"/>
</dbReference>
<feature type="transmembrane region" description="Helical" evidence="9">
    <location>
        <begin position="101"/>
        <end position="125"/>
    </location>
</feature>
<comment type="subcellular location">
    <subcellularLocation>
        <location evidence="1">Membrane</location>
        <topology evidence="1">Multi-pass membrane protein</topology>
    </subcellularLocation>
</comment>